<sequence>MTLPDIANKLAMDNSMLSAGEIWTAVRHAMMRAYTDGRLTCGVVDCASQLQMEPENVMLCILPESAVSNVSIRIQHTLMEAYCRENGIPVVKVETKTAISEMLKEVKAAGKGNNAHARLERKTSNPRDFNCFLVKIPDAVSSEEKKLQKYCESCANNNEIYVEIPS</sequence>
<dbReference type="OrthoDB" id="5976967at2759"/>
<evidence type="ECO:0000313" key="1">
    <source>
        <dbReference type="EMBL" id="KAH3782725.1"/>
    </source>
</evidence>
<proteinExistence type="predicted"/>
<gene>
    <name evidence="1" type="ORF">DPMN_160644</name>
</gene>
<accession>A0A9D4EML7</accession>
<dbReference type="InterPro" id="IPR029064">
    <property type="entry name" value="Ribosomal_eL30-like_sf"/>
</dbReference>
<reference evidence="1" key="2">
    <citation type="submission" date="2020-11" db="EMBL/GenBank/DDBJ databases">
        <authorList>
            <person name="McCartney M.A."/>
            <person name="Auch B."/>
            <person name="Kono T."/>
            <person name="Mallez S."/>
            <person name="Becker A."/>
            <person name="Gohl D.M."/>
            <person name="Silverstein K.A.T."/>
            <person name="Koren S."/>
            <person name="Bechman K.B."/>
            <person name="Herman A."/>
            <person name="Abrahante J.E."/>
            <person name="Garbe J."/>
        </authorList>
    </citation>
    <scope>NUCLEOTIDE SEQUENCE</scope>
    <source>
        <strain evidence="1">Duluth1</strain>
        <tissue evidence="1">Whole animal</tissue>
    </source>
</reference>
<keyword evidence="2" id="KW-1185">Reference proteome</keyword>
<reference evidence="1" key="1">
    <citation type="journal article" date="2019" name="bioRxiv">
        <title>The Genome of the Zebra Mussel, Dreissena polymorpha: A Resource for Invasive Species Research.</title>
        <authorList>
            <person name="McCartney M.A."/>
            <person name="Auch B."/>
            <person name="Kono T."/>
            <person name="Mallez S."/>
            <person name="Zhang Y."/>
            <person name="Obille A."/>
            <person name="Becker A."/>
            <person name="Abrahante J.E."/>
            <person name="Garbe J."/>
            <person name="Badalamenti J.P."/>
            <person name="Herman A."/>
            <person name="Mangelson H."/>
            <person name="Liachko I."/>
            <person name="Sullivan S."/>
            <person name="Sone E.D."/>
            <person name="Koren S."/>
            <person name="Silverstein K.A.T."/>
            <person name="Beckman K.B."/>
            <person name="Gohl D.M."/>
        </authorList>
    </citation>
    <scope>NUCLEOTIDE SEQUENCE</scope>
    <source>
        <strain evidence="1">Duluth1</strain>
        <tissue evidence="1">Whole animal</tissue>
    </source>
</reference>
<comment type="caution">
    <text evidence="1">The sequence shown here is derived from an EMBL/GenBank/DDBJ whole genome shotgun (WGS) entry which is preliminary data.</text>
</comment>
<dbReference type="AlphaFoldDB" id="A0A9D4EML7"/>
<dbReference type="Proteomes" id="UP000828390">
    <property type="component" value="Unassembled WGS sequence"/>
</dbReference>
<dbReference type="EMBL" id="JAIWYP010000008">
    <property type="protein sequence ID" value="KAH3782725.1"/>
    <property type="molecule type" value="Genomic_DNA"/>
</dbReference>
<dbReference type="GO" id="GO:0005737">
    <property type="term" value="C:cytoplasm"/>
    <property type="evidence" value="ECO:0007669"/>
    <property type="project" value="TreeGrafter"/>
</dbReference>
<dbReference type="GO" id="GO:0005634">
    <property type="term" value="C:nucleus"/>
    <property type="evidence" value="ECO:0007669"/>
    <property type="project" value="InterPro"/>
</dbReference>
<dbReference type="PANTHER" id="PTHR10411">
    <property type="entry name" value="GROWTH ARREST AND DNA DAMAGE-INDUCIBLE PROTEIN GADD45"/>
    <property type="match status" value="1"/>
</dbReference>
<dbReference type="Gene3D" id="3.30.1330.30">
    <property type="match status" value="1"/>
</dbReference>
<organism evidence="1 2">
    <name type="scientific">Dreissena polymorpha</name>
    <name type="common">Zebra mussel</name>
    <name type="synonym">Mytilus polymorpha</name>
    <dbReference type="NCBI Taxonomy" id="45954"/>
    <lineage>
        <taxon>Eukaryota</taxon>
        <taxon>Metazoa</taxon>
        <taxon>Spiralia</taxon>
        <taxon>Lophotrochozoa</taxon>
        <taxon>Mollusca</taxon>
        <taxon>Bivalvia</taxon>
        <taxon>Autobranchia</taxon>
        <taxon>Heteroconchia</taxon>
        <taxon>Euheterodonta</taxon>
        <taxon>Imparidentia</taxon>
        <taxon>Neoheterodontei</taxon>
        <taxon>Myida</taxon>
        <taxon>Dreissenoidea</taxon>
        <taxon>Dreissenidae</taxon>
        <taxon>Dreissena</taxon>
    </lineage>
</organism>
<dbReference type="InterPro" id="IPR024824">
    <property type="entry name" value="GADD45"/>
</dbReference>
<dbReference type="GO" id="GO:0051726">
    <property type="term" value="P:regulation of cell cycle"/>
    <property type="evidence" value="ECO:0007669"/>
    <property type="project" value="InterPro"/>
</dbReference>
<dbReference type="PANTHER" id="PTHR10411:SF8">
    <property type="entry name" value="FI09246P"/>
    <property type="match status" value="1"/>
</dbReference>
<protein>
    <submittedName>
        <fullName evidence="1">Uncharacterized protein</fullName>
    </submittedName>
</protein>
<evidence type="ECO:0000313" key="2">
    <source>
        <dbReference type="Proteomes" id="UP000828390"/>
    </source>
</evidence>
<name>A0A9D4EML7_DREPO</name>